<dbReference type="PANTHER" id="PTHR33653">
    <property type="entry name" value="RIBONUCLEASE VAPC2"/>
    <property type="match status" value="1"/>
</dbReference>
<evidence type="ECO:0000256" key="7">
    <source>
        <dbReference type="ARBA" id="ARBA00038093"/>
    </source>
</evidence>
<dbReference type="InterPro" id="IPR050556">
    <property type="entry name" value="Type_II_TA_system_RNase"/>
</dbReference>
<evidence type="ECO:0000256" key="3">
    <source>
        <dbReference type="ARBA" id="ARBA00022722"/>
    </source>
</evidence>
<accession>A0A1F7FLY5</accession>
<dbReference type="GO" id="GO:0016787">
    <property type="term" value="F:hydrolase activity"/>
    <property type="evidence" value="ECO:0007669"/>
    <property type="project" value="UniProtKB-KW"/>
</dbReference>
<evidence type="ECO:0000313" key="9">
    <source>
        <dbReference type="EMBL" id="OGK07482.1"/>
    </source>
</evidence>
<dbReference type="PANTHER" id="PTHR33653:SF1">
    <property type="entry name" value="RIBONUCLEASE VAPC2"/>
    <property type="match status" value="1"/>
</dbReference>
<evidence type="ECO:0000256" key="4">
    <source>
        <dbReference type="ARBA" id="ARBA00022723"/>
    </source>
</evidence>
<comment type="cofactor">
    <cofactor evidence="1">
        <name>Mg(2+)</name>
        <dbReference type="ChEBI" id="CHEBI:18420"/>
    </cofactor>
</comment>
<proteinExistence type="inferred from homology"/>
<dbReference type="SUPFAM" id="SSF88723">
    <property type="entry name" value="PIN domain-like"/>
    <property type="match status" value="1"/>
</dbReference>
<dbReference type="Pfam" id="PF01850">
    <property type="entry name" value="PIN"/>
    <property type="match status" value="1"/>
</dbReference>
<dbReference type="InterPro" id="IPR029060">
    <property type="entry name" value="PIN-like_dom_sf"/>
</dbReference>
<evidence type="ECO:0000259" key="8">
    <source>
        <dbReference type="Pfam" id="PF01850"/>
    </source>
</evidence>
<dbReference type="CDD" id="cd18746">
    <property type="entry name" value="PIN_VapC4-5_FitB-like"/>
    <property type="match status" value="1"/>
</dbReference>
<evidence type="ECO:0000256" key="5">
    <source>
        <dbReference type="ARBA" id="ARBA00022801"/>
    </source>
</evidence>
<dbReference type="InterPro" id="IPR002716">
    <property type="entry name" value="PIN_dom"/>
</dbReference>
<evidence type="ECO:0000256" key="1">
    <source>
        <dbReference type="ARBA" id="ARBA00001946"/>
    </source>
</evidence>
<organism evidence="9 10">
    <name type="scientific">Candidatus Raymondbacteria bacterium RIFOXYD12_FULL_49_13</name>
    <dbReference type="NCBI Taxonomy" id="1817890"/>
    <lineage>
        <taxon>Bacteria</taxon>
        <taxon>Raymondiibacteriota</taxon>
    </lineage>
</organism>
<keyword evidence="5" id="KW-0378">Hydrolase</keyword>
<dbReference type="GO" id="GO:0046872">
    <property type="term" value="F:metal ion binding"/>
    <property type="evidence" value="ECO:0007669"/>
    <property type="project" value="UniProtKB-KW"/>
</dbReference>
<protein>
    <submittedName>
        <fullName evidence="9">Recombinase</fullName>
    </submittedName>
</protein>
<keyword evidence="2" id="KW-1277">Toxin-antitoxin system</keyword>
<keyword evidence="6" id="KW-0460">Magnesium</keyword>
<evidence type="ECO:0000256" key="2">
    <source>
        <dbReference type="ARBA" id="ARBA00022649"/>
    </source>
</evidence>
<reference evidence="9 10" key="1">
    <citation type="journal article" date="2016" name="Nat. Commun.">
        <title>Thousands of microbial genomes shed light on interconnected biogeochemical processes in an aquifer system.</title>
        <authorList>
            <person name="Anantharaman K."/>
            <person name="Brown C.T."/>
            <person name="Hug L.A."/>
            <person name="Sharon I."/>
            <person name="Castelle C.J."/>
            <person name="Probst A.J."/>
            <person name="Thomas B.C."/>
            <person name="Singh A."/>
            <person name="Wilkins M.J."/>
            <person name="Karaoz U."/>
            <person name="Brodie E.L."/>
            <person name="Williams K.H."/>
            <person name="Hubbard S.S."/>
            <person name="Banfield J.F."/>
        </authorList>
    </citation>
    <scope>NUCLEOTIDE SEQUENCE [LARGE SCALE GENOMIC DNA]</scope>
</reference>
<dbReference type="Gene3D" id="3.40.50.1010">
    <property type="entry name" value="5'-nuclease"/>
    <property type="match status" value="1"/>
</dbReference>
<evidence type="ECO:0000313" key="10">
    <source>
        <dbReference type="Proteomes" id="UP000179243"/>
    </source>
</evidence>
<keyword evidence="3" id="KW-0540">Nuclease</keyword>
<dbReference type="Proteomes" id="UP000179243">
    <property type="component" value="Unassembled WGS sequence"/>
</dbReference>
<keyword evidence="4" id="KW-0479">Metal-binding</keyword>
<comment type="similarity">
    <text evidence="7">Belongs to the PINc/VapC protein family.</text>
</comment>
<gene>
    <name evidence="9" type="ORF">A2519_20195</name>
</gene>
<feature type="domain" description="PIN" evidence="8">
    <location>
        <begin position="3"/>
        <end position="125"/>
    </location>
</feature>
<name>A0A1F7FLY5_UNCRA</name>
<evidence type="ECO:0000256" key="6">
    <source>
        <dbReference type="ARBA" id="ARBA00022842"/>
    </source>
</evidence>
<comment type="caution">
    <text evidence="9">The sequence shown here is derived from an EMBL/GenBank/DDBJ whole genome shotgun (WGS) entry which is preliminary data.</text>
</comment>
<dbReference type="AlphaFoldDB" id="A0A1F7FLY5"/>
<dbReference type="EMBL" id="MFYX01000006">
    <property type="protein sequence ID" value="OGK07482.1"/>
    <property type="molecule type" value="Genomic_DNA"/>
</dbReference>
<sequence>MKYLLDTCVVSELIKKNPEKKVVTWIEECPEDALYLCVITLGEIQKGIAKLKDPNKKHLLQAWLDADLRERFNGRILVVNEDTALTWGQILGENELQGRPLQTIDSLIGAVALTNNLTVVTRDINDIEKTGARVLNPWL</sequence>
<dbReference type="GO" id="GO:0004518">
    <property type="term" value="F:nuclease activity"/>
    <property type="evidence" value="ECO:0007669"/>
    <property type="project" value="UniProtKB-KW"/>
</dbReference>